<comment type="caution">
    <text evidence="3">The sequence shown here is derived from an EMBL/GenBank/DDBJ whole genome shotgun (WGS) entry which is preliminary data.</text>
</comment>
<dbReference type="SUPFAM" id="SSF81383">
    <property type="entry name" value="F-box domain"/>
    <property type="match status" value="1"/>
</dbReference>
<name>A0A9Q0GJK0_9ROSI</name>
<evidence type="ECO:0000256" key="1">
    <source>
        <dbReference type="SAM" id="MobiDB-lite"/>
    </source>
</evidence>
<dbReference type="Proteomes" id="UP001141552">
    <property type="component" value="Unassembled WGS sequence"/>
</dbReference>
<dbReference type="Pfam" id="PF00646">
    <property type="entry name" value="F-box"/>
    <property type="match status" value="1"/>
</dbReference>
<evidence type="ECO:0000313" key="4">
    <source>
        <dbReference type="Proteomes" id="UP001141552"/>
    </source>
</evidence>
<reference evidence="3" key="1">
    <citation type="submission" date="2022-02" db="EMBL/GenBank/DDBJ databases">
        <authorList>
            <person name="Henning P.M."/>
            <person name="McCubbin A.G."/>
            <person name="Shore J.S."/>
        </authorList>
    </citation>
    <scope>NUCLEOTIDE SEQUENCE</scope>
    <source>
        <strain evidence="3">F60SS</strain>
        <tissue evidence="3">Leaves</tissue>
    </source>
</reference>
<dbReference type="SUPFAM" id="SSF50965">
    <property type="entry name" value="Galactose oxidase, central domain"/>
    <property type="match status" value="1"/>
</dbReference>
<dbReference type="Pfam" id="PF07734">
    <property type="entry name" value="FBA_1"/>
    <property type="match status" value="1"/>
</dbReference>
<dbReference type="InterPro" id="IPR050796">
    <property type="entry name" value="SCF_F-box_component"/>
</dbReference>
<evidence type="ECO:0000259" key="2">
    <source>
        <dbReference type="SMART" id="SM00256"/>
    </source>
</evidence>
<dbReference type="AlphaFoldDB" id="A0A9Q0GJK0"/>
<organism evidence="3 4">
    <name type="scientific">Turnera subulata</name>
    <dbReference type="NCBI Taxonomy" id="218843"/>
    <lineage>
        <taxon>Eukaryota</taxon>
        <taxon>Viridiplantae</taxon>
        <taxon>Streptophyta</taxon>
        <taxon>Embryophyta</taxon>
        <taxon>Tracheophyta</taxon>
        <taxon>Spermatophyta</taxon>
        <taxon>Magnoliopsida</taxon>
        <taxon>eudicotyledons</taxon>
        <taxon>Gunneridae</taxon>
        <taxon>Pentapetalae</taxon>
        <taxon>rosids</taxon>
        <taxon>fabids</taxon>
        <taxon>Malpighiales</taxon>
        <taxon>Passifloraceae</taxon>
        <taxon>Turnera</taxon>
    </lineage>
</organism>
<dbReference type="NCBIfam" id="TIGR01640">
    <property type="entry name" value="F_box_assoc_1"/>
    <property type="match status" value="1"/>
</dbReference>
<protein>
    <recommendedName>
        <fullName evidence="2">F-box domain-containing protein</fullName>
    </recommendedName>
</protein>
<feature type="domain" description="F-box" evidence="2">
    <location>
        <begin position="79"/>
        <end position="118"/>
    </location>
</feature>
<dbReference type="InterPro" id="IPR001810">
    <property type="entry name" value="F-box_dom"/>
</dbReference>
<dbReference type="PANTHER" id="PTHR31672">
    <property type="entry name" value="BNACNNG10540D PROTEIN"/>
    <property type="match status" value="1"/>
</dbReference>
<dbReference type="PANTHER" id="PTHR31672:SF13">
    <property type="entry name" value="F-BOX PROTEIN CPR30-LIKE"/>
    <property type="match status" value="1"/>
</dbReference>
<dbReference type="InterPro" id="IPR006527">
    <property type="entry name" value="F-box-assoc_dom_typ1"/>
</dbReference>
<dbReference type="EMBL" id="JAKUCV010000122">
    <property type="protein sequence ID" value="KAJ4851127.1"/>
    <property type="molecule type" value="Genomic_DNA"/>
</dbReference>
<accession>A0A9Q0GJK0</accession>
<dbReference type="OrthoDB" id="591557at2759"/>
<gene>
    <name evidence="3" type="ORF">Tsubulata_033605</name>
</gene>
<proteinExistence type="predicted"/>
<dbReference type="SMART" id="SM00256">
    <property type="entry name" value="FBOX"/>
    <property type="match status" value="1"/>
</dbReference>
<dbReference type="InterPro" id="IPR011043">
    <property type="entry name" value="Gal_Oxase/kelch_b-propeller"/>
</dbReference>
<reference evidence="3" key="2">
    <citation type="journal article" date="2023" name="Plants (Basel)">
        <title>Annotation of the Turnera subulata (Passifloraceae) Draft Genome Reveals the S-Locus Evolved after the Divergence of Turneroideae from Passifloroideae in a Stepwise Manner.</title>
        <authorList>
            <person name="Henning P.M."/>
            <person name="Roalson E.H."/>
            <person name="Mir W."/>
            <person name="McCubbin A.G."/>
            <person name="Shore J.S."/>
        </authorList>
    </citation>
    <scope>NUCLEOTIDE SEQUENCE</scope>
    <source>
        <strain evidence="3">F60SS</strain>
    </source>
</reference>
<sequence length="444" mass="50699">MADRGNMLSSKKKKNISSWRSSKKRKRKESSDDIAAMEKKKHNKTRAPNNGLLVDPAKSTNTELVISTTNVAAPDRSYLPTDIVEEIIDLLPMKSINRFRSVSKSLFTLLATKFNVPKLIYCPFITNFSPSNYGIKSSDNPCRFTGVVLSEYSGHAKNQGYTAPVLSRQIVNAMPLLPLMFYCFIGSCNGLVCMDVSNDYGTKWETIVWNPFTGIYRKLPHRNHKAYGFGYDSASDDYKVFAGLGDGEVEIFSMKKGSWKKLKNICREYLQYIQWLQGMCLFLNGALHWRPQESPCGEKCKIIAFDLGKEKFYSVPSPPNLFCPGYEDSCLGVVGDYLCFLDRLGCINVIWVMKEYCNEASWVPFISYTESHLEYVCDFVPRSFRDGRYMMLQFAEKEIHVLKWDNNLDESDEAEVYSKKIEFYTILGNTALPYTETVIFPYAS</sequence>
<keyword evidence="4" id="KW-1185">Reference proteome</keyword>
<feature type="region of interest" description="Disordered" evidence="1">
    <location>
        <begin position="1"/>
        <end position="54"/>
    </location>
</feature>
<evidence type="ECO:0000313" key="3">
    <source>
        <dbReference type="EMBL" id="KAJ4851127.1"/>
    </source>
</evidence>
<feature type="compositionally biased region" description="Basic residues" evidence="1">
    <location>
        <begin position="10"/>
        <end position="28"/>
    </location>
</feature>
<dbReference type="InterPro" id="IPR036047">
    <property type="entry name" value="F-box-like_dom_sf"/>
</dbReference>
<dbReference type="InterPro" id="IPR017451">
    <property type="entry name" value="F-box-assoc_interact_dom"/>
</dbReference>